<protein>
    <recommendedName>
        <fullName evidence="4">Secreted protein</fullName>
    </recommendedName>
</protein>
<dbReference type="AlphaFoldDB" id="A0AAW0XQ91"/>
<evidence type="ECO:0000313" key="3">
    <source>
        <dbReference type="Proteomes" id="UP001445076"/>
    </source>
</evidence>
<organism evidence="2 3">
    <name type="scientific">Cherax quadricarinatus</name>
    <name type="common">Australian red claw crayfish</name>
    <dbReference type="NCBI Taxonomy" id="27406"/>
    <lineage>
        <taxon>Eukaryota</taxon>
        <taxon>Metazoa</taxon>
        <taxon>Ecdysozoa</taxon>
        <taxon>Arthropoda</taxon>
        <taxon>Crustacea</taxon>
        <taxon>Multicrustacea</taxon>
        <taxon>Malacostraca</taxon>
        <taxon>Eumalacostraca</taxon>
        <taxon>Eucarida</taxon>
        <taxon>Decapoda</taxon>
        <taxon>Pleocyemata</taxon>
        <taxon>Astacidea</taxon>
        <taxon>Parastacoidea</taxon>
        <taxon>Parastacidae</taxon>
        <taxon>Cherax</taxon>
    </lineage>
</organism>
<evidence type="ECO:0000256" key="1">
    <source>
        <dbReference type="SAM" id="SignalP"/>
    </source>
</evidence>
<feature type="chain" id="PRO_5044024673" description="Secreted protein" evidence="1">
    <location>
        <begin position="21"/>
        <end position="136"/>
    </location>
</feature>
<reference evidence="2 3" key="1">
    <citation type="journal article" date="2024" name="BMC Genomics">
        <title>Genome assembly of redclaw crayfish (Cherax quadricarinatus) provides insights into its immune adaptation and hypoxia tolerance.</title>
        <authorList>
            <person name="Liu Z."/>
            <person name="Zheng J."/>
            <person name="Li H."/>
            <person name="Fang K."/>
            <person name="Wang S."/>
            <person name="He J."/>
            <person name="Zhou D."/>
            <person name="Weng S."/>
            <person name="Chi M."/>
            <person name="Gu Z."/>
            <person name="He J."/>
            <person name="Li F."/>
            <person name="Wang M."/>
        </authorList>
    </citation>
    <scope>NUCLEOTIDE SEQUENCE [LARGE SCALE GENOMIC DNA]</scope>
    <source>
        <strain evidence="2">ZL_2023a</strain>
    </source>
</reference>
<gene>
    <name evidence="2" type="ORF">OTU49_003067</name>
</gene>
<accession>A0AAW0XQ91</accession>
<dbReference type="Proteomes" id="UP001445076">
    <property type="component" value="Unassembled WGS sequence"/>
</dbReference>
<comment type="caution">
    <text evidence="2">The sequence shown here is derived from an EMBL/GenBank/DDBJ whole genome shotgun (WGS) entry which is preliminary data.</text>
</comment>
<evidence type="ECO:0008006" key="4">
    <source>
        <dbReference type="Google" id="ProtNLM"/>
    </source>
</evidence>
<feature type="signal peptide" evidence="1">
    <location>
        <begin position="1"/>
        <end position="20"/>
    </location>
</feature>
<keyword evidence="1" id="KW-0732">Signal</keyword>
<feature type="non-terminal residue" evidence="2">
    <location>
        <position position="136"/>
    </location>
</feature>
<evidence type="ECO:0000313" key="2">
    <source>
        <dbReference type="EMBL" id="KAK8740159.1"/>
    </source>
</evidence>
<proteinExistence type="predicted"/>
<sequence length="136" mass="14593">MGKISGGWLFPTLAIHPCASFPCVCVCVCMCVCVCGWLHMNVRAYGNMGVYGLCGNTGVRELWACGCYGRVGVAAAIMTAVHPSPPRPSPRDVSGHALSLDTLTRPINMAASHSDSLFFLYSDLMRGEAPYPRHCP</sequence>
<keyword evidence="3" id="KW-1185">Reference proteome</keyword>
<dbReference type="EMBL" id="JARKIK010000034">
    <property type="protein sequence ID" value="KAK8740159.1"/>
    <property type="molecule type" value="Genomic_DNA"/>
</dbReference>
<name>A0AAW0XQ91_CHEQU</name>